<sequence>MELSVPKLMFQVVSDLIDLEKKRTMMLLRSKYQSLGDLEKVYQDRRVLELKNRQFVSFDLENFEIQYNIAKIEFKYFYLPAYVFSYYDSNDQEIYMMINGSTGACFRNDNKINFDVE</sequence>
<name>A0A3G4ZVZ1_9VIRU</name>
<evidence type="ECO:0000313" key="1">
    <source>
        <dbReference type="EMBL" id="AYV77609.1"/>
    </source>
</evidence>
<proteinExistence type="predicted"/>
<accession>A0A3G4ZVZ1</accession>
<gene>
    <name evidence="1" type="ORF">Dasosvirus12_1</name>
</gene>
<dbReference type="EMBL" id="MK072053">
    <property type="protein sequence ID" value="AYV77609.1"/>
    <property type="molecule type" value="Genomic_DNA"/>
</dbReference>
<organism evidence="1">
    <name type="scientific">Dasosvirus sp</name>
    <dbReference type="NCBI Taxonomy" id="2487764"/>
    <lineage>
        <taxon>Viruses</taxon>
        <taxon>Varidnaviria</taxon>
        <taxon>Bamfordvirae</taxon>
        <taxon>Nucleocytoviricota</taxon>
        <taxon>Megaviricetes</taxon>
        <taxon>Imitervirales</taxon>
        <taxon>Mimiviridae</taxon>
        <taxon>Klosneuvirinae</taxon>
    </lineage>
</organism>
<protein>
    <submittedName>
        <fullName evidence="1">Uncharacterized protein</fullName>
    </submittedName>
</protein>
<reference evidence="1" key="1">
    <citation type="submission" date="2018-10" db="EMBL/GenBank/DDBJ databases">
        <title>Hidden diversity of soil giant viruses.</title>
        <authorList>
            <person name="Schulz F."/>
            <person name="Alteio L."/>
            <person name="Goudeau D."/>
            <person name="Ryan E.M."/>
            <person name="Malmstrom R.R."/>
            <person name="Blanchard J."/>
            <person name="Woyke T."/>
        </authorList>
    </citation>
    <scope>NUCLEOTIDE SEQUENCE</scope>
    <source>
        <strain evidence="1">DSV1</strain>
    </source>
</reference>